<keyword evidence="1" id="KW-0472">Membrane</keyword>
<organism evidence="2 3">
    <name type="scientific">Protaetiibacter larvae</name>
    <dbReference type="NCBI Taxonomy" id="2592654"/>
    <lineage>
        <taxon>Bacteria</taxon>
        <taxon>Bacillati</taxon>
        <taxon>Actinomycetota</taxon>
        <taxon>Actinomycetes</taxon>
        <taxon>Micrococcales</taxon>
        <taxon>Microbacteriaceae</taxon>
        <taxon>Protaetiibacter</taxon>
    </lineage>
</organism>
<dbReference type="RefSeq" id="WP_149324525.1">
    <property type="nucleotide sequence ID" value="NZ_CP043504.1"/>
</dbReference>
<reference evidence="2 3" key="1">
    <citation type="submission" date="2019-09" db="EMBL/GenBank/DDBJ databases">
        <title>Genome sequencing of strain KACC 19322.</title>
        <authorList>
            <person name="Heo J."/>
            <person name="Kim S.-J."/>
            <person name="Kim J.-S."/>
            <person name="Hong S.-B."/>
            <person name="Kwon S.-W."/>
        </authorList>
    </citation>
    <scope>NUCLEOTIDE SEQUENCE [LARGE SCALE GENOMIC DNA]</scope>
    <source>
        <strain evidence="2 3">KACC 19322</strain>
    </source>
</reference>
<sequence length="144" mass="15511">MSDQKPDPKRERPRQKRSLAALLTSVPTQVQELVQREIELLKTELIEKLKALGIGVGLIAAALVVLLFFVGVLLTLAIIGLSYVMPDWAAALVVAGVLLIVAVVLALVGYGVMKRGIPPVPTEAIESIQKDIRAVRGVGKRGER</sequence>
<gene>
    <name evidence="2" type="ORF">FLP23_03115</name>
</gene>
<proteinExistence type="predicted"/>
<dbReference type="InterPro" id="IPR009937">
    <property type="entry name" value="Phage_holin_3_6"/>
</dbReference>
<keyword evidence="1" id="KW-1133">Transmembrane helix</keyword>
<keyword evidence="3" id="KW-1185">Reference proteome</keyword>
<dbReference type="AlphaFoldDB" id="A0A5C1Y7E9"/>
<name>A0A5C1Y7E9_9MICO</name>
<evidence type="ECO:0000313" key="3">
    <source>
        <dbReference type="Proteomes" id="UP000322159"/>
    </source>
</evidence>
<dbReference type="EMBL" id="CP043504">
    <property type="protein sequence ID" value="QEO09095.1"/>
    <property type="molecule type" value="Genomic_DNA"/>
</dbReference>
<protein>
    <submittedName>
        <fullName evidence="2">Phage holin family protein</fullName>
    </submittedName>
</protein>
<feature type="transmembrane region" description="Helical" evidence="1">
    <location>
        <begin position="90"/>
        <end position="112"/>
    </location>
</feature>
<dbReference type="OrthoDB" id="5122083at2"/>
<dbReference type="KEGG" id="lyk:FLP23_03115"/>
<feature type="transmembrane region" description="Helical" evidence="1">
    <location>
        <begin position="51"/>
        <end position="84"/>
    </location>
</feature>
<keyword evidence="1" id="KW-0812">Transmembrane</keyword>
<evidence type="ECO:0000256" key="1">
    <source>
        <dbReference type="SAM" id="Phobius"/>
    </source>
</evidence>
<evidence type="ECO:0000313" key="2">
    <source>
        <dbReference type="EMBL" id="QEO09095.1"/>
    </source>
</evidence>
<accession>A0A5C1Y7E9</accession>
<dbReference type="Pfam" id="PF07332">
    <property type="entry name" value="Phage_holin_3_6"/>
    <property type="match status" value="1"/>
</dbReference>
<dbReference type="Proteomes" id="UP000322159">
    <property type="component" value="Chromosome"/>
</dbReference>